<keyword evidence="3" id="KW-1185">Reference proteome</keyword>
<evidence type="ECO:0000313" key="4">
    <source>
        <dbReference type="WBParaSite" id="SBAD_0001220901-mRNA-1"/>
    </source>
</evidence>
<organism evidence="4">
    <name type="scientific">Soboliphyme baturini</name>
    <dbReference type="NCBI Taxonomy" id="241478"/>
    <lineage>
        <taxon>Eukaryota</taxon>
        <taxon>Metazoa</taxon>
        <taxon>Ecdysozoa</taxon>
        <taxon>Nematoda</taxon>
        <taxon>Enoplea</taxon>
        <taxon>Dorylaimia</taxon>
        <taxon>Dioctophymatida</taxon>
        <taxon>Dioctophymatoidea</taxon>
        <taxon>Soboliphymatidae</taxon>
        <taxon>Soboliphyme</taxon>
    </lineage>
</organism>
<dbReference type="SUPFAM" id="SSF48452">
    <property type="entry name" value="TPR-like"/>
    <property type="match status" value="1"/>
</dbReference>
<dbReference type="InterPro" id="IPR050517">
    <property type="entry name" value="DDR_Repair_Kinase"/>
</dbReference>
<dbReference type="GO" id="GO:0031931">
    <property type="term" value="C:TORC1 complex"/>
    <property type="evidence" value="ECO:0007669"/>
    <property type="project" value="TreeGrafter"/>
</dbReference>
<dbReference type="GO" id="GO:0031932">
    <property type="term" value="C:TORC2 complex"/>
    <property type="evidence" value="ECO:0007669"/>
    <property type="project" value="TreeGrafter"/>
</dbReference>
<dbReference type="InterPro" id="IPR003151">
    <property type="entry name" value="PIK-rel_kinase_FAT"/>
</dbReference>
<dbReference type="GO" id="GO:0004674">
    <property type="term" value="F:protein serine/threonine kinase activity"/>
    <property type="evidence" value="ECO:0007669"/>
    <property type="project" value="TreeGrafter"/>
</dbReference>
<dbReference type="PANTHER" id="PTHR11139">
    <property type="entry name" value="ATAXIA TELANGIECTASIA MUTATED ATM -RELATED"/>
    <property type="match status" value="1"/>
</dbReference>
<dbReference type="WBParaSite" id="SBAD_0001220901-mRNA-1">
    <property type="protein sequence ID" value="SBAD_0001220901-mRNA-1"/>
    <property type="gene ID" value="SBAD_0001220901"/>
</dbReference>
<evidence type="ECO:0000313" key="2">
    <source>
        <dbReference type="EMBL" id="VDP43219.1"/>
    </source>
</evidence>
<dbReference type="OrthoDB" id="5856310at2759"/>
<dbReference type="GO" id="GO:0005634">
    <property type="term" value="C:nucleus"/>
    <property type="evidence" value="ECO:0007669"/>
    <property type="project" value="TreeGrafter"/>
</dbReference>
<evidence type="ECO:0000259" key="1">
    <source>
        <dbReference type="PROSITE" id="PS51189"/>
    </source>
</evidence>
<dbReference type="GO" id="GO:0038202">
    <property type="term" value="P:TORC1 signaling"/>
    <property type="evidence" value="ECO:0007669"/>
    <property type="project" value="TreeGrafter"/>
</dbReference>
<proteinExistence type="predicted"/>
<dbReference type="Pfam" id="PF02259">
    <property type="entry name" value="FAT"/>
    <property type="match status" value="1"/>
</dbReference>
<dbReference type="Gene3D" id="1.25.40.10">
    <property type="entry name" value="Tetratricopeptide repeat domain"/>
    <property type="match status" value="1"/>
</dbReference>
<dbReference type="PROSITE" id="PS51189">
    <property type="entry name" value="FAT"/>
    <property type="match status" value="1"/>
</dbReference>
<gene>
    <name evidence="2" type="ORF">SBAD_LOCUS11816</name>
</gene>
<dbReference type="GO" id="GO:0005737">
    <property type="term" value="C:cytoplasm"/>
    <property type="evidence" value="ECO:0007669"/>
    <property type="project" value="TreeGrafter"/>
</dbReference>
<protein>
    <submittedName>
        <fullName evidence="4">FAT domain-containing protein</fullName>
    </submittedName>
</protein>
<evidence type="ECO:0000313" key="3">
    <source>
        <dbReference type="Proteomes" id="UP000270296"/>
    </source>
</evidence>
<dbReference type="PANTHER" id="PTHR11139:SF9">
    <property type="entry name" value="SERINE_THREONINE-PROTEIN KINASE MTOR"/>
    <property type="match status" value="1"/>
</dbReference>
<reference evidence="2 3" key="2">
    <citation type="submission" date="2018-11" db="EMBL/GenBank/DDBJ databases">
        <authorList>
            <consortium name="Pathogen Informatics"/>
        </authorList>
    </citation>
    <scope>NUCLEOTIDE SEQUENCE [LARGE SCALE GENOMIC DNA]</scope>
</reference>
<accession>A0A183J7G7</accession>
<name>A0A183J7G7_9BILA</name>
<dbReference type="InterPro" id="IPR014009">
    <property type="entry name" value="PIK_FAT"/>
</dbReference>
<sequence length="430" mass="50091">MHFELFFLGLWDAMEEYVRHINVNSLDSCFYNAVLAVHQGRYAAAEKYLEEARDVIDTELTAMAAESYSRAYDTMVIVQMLSEVEETMHYKMMPEKRPLICQMWWKRLQECQRTVEDWQKFLQVRSLVLSPDDMRRMWLKFASLCRKNGKMALSHGTLVLLLHYDPNKSEEFTLPLHKPDLTYAYCKHLYCEGRKDLAISQLNLLIESTCKLGLPKHSHEQMQKDLMRLKAKCFLRLGHWTEMNCPENEPPLPQVMLYYRKATEFDKDMYKAWHALACTNFNAVLYYKQKSAHQKSAATGVEAPDDSSKYSPRCSLQNENLITVYAVQAVRCFFRSVALCSGNSLQETLRLLTLWFDYGQNPEVYDALMEGIATVKIETWLQVITQLIARIDTTRHLVNRLITQLLTDIGKEHPHVSELNFSYLLLAGCF</sequence>
<dbReference type="AlphaFoldDB" id="A0A183J7G7"/>
<dbReference type="Proteomes" id="UP000270296">
    <property type="component" value="Unassembled WGS sequence"/>
</dbReference>
<dbReference type="GO" id="GO:0016242">
    <property type="term" value="P:negative regulation of macroautophagy"/>
    <property type="evidence" value="ECO:0007669"/>
    <property type="project" value="TreeGrafter"/>
</dbReference>
<dbReference type="InterPro" id="IPR011990">
    <property type="entry name" value="TPR-like_helical_dom_sf"/>
</dbReference>
<dbReference type="EMBL" id="UZAM01016434">
    <property type="protein sequence ID" value="VDP43219.1"/>
    <property type="molecule type" value="Genomic_DNA"/>
</dbReference>
<reference evidence="4" key="1">
    <citation type="submission" date="2016-06" db="UniProtKB">
        <authorList>
            <consortium name="WormBaseParasite"/>
        </authorList>
    </citation>
    <scope>IDENTIFICATION</scope>
</reference>
<feature type="domain" description="FAT" evidence="1">
    <location>
        <begin position="1"/>
        <end position="427"/>
    </location>
</feature>